<dbReference type="SUPFAM" id="SSF81296">
    <property type="entry name" value="E set domains"/>
    <property type="match status" value="1"/>
</dbReference>
<dbReference type="AlphaFoldDB" id="A0A1J5TAE6"/>
<evidence type="ECO:0000256" key="1">
    <source>
        <dbReference type="ARBA" id="ARBA00022801"/>
    </source>
</evidence>
<dbReference type="EMBL" id="MLJW01000015">
    <property type="protein sequence ID" value="OIR13253.1"/>
    <property type="molecule type" value="Genomic_DNA"/>
</dbReference>
<proteinExistence type="predicted"/>
<protein>
    <submittedName>
        <fullName evidence="4">Neopullulanase</fullName>
        <ecNumber evidence="4">3.2.1.135</ecNumber>
    </submittedName>
</protein>
<dbReference type="InterPro" id="IPR017853">
    <property type="entry name" value="GH"/>
</dbReference>
<dbReference type="InterPro" id="IPR015171">
    <property type="entry name" value="Cyc-maltodext_N"/>
</dbReference>
<dbReference type="SUPFAM" id="SSF51445">
    <property type="entry name" value="(Trans)glycosidases"/>
    <property type="match status" value="1"/>
</dbReference>
<keyword evidence="2 4" id="KW-0326">Glycosidase</keyword>
<organism evidence="4">
    <name type="scientific">mine drainage metagenome</name>
    <dbReference type="NCBI Taxonomy" id="410659"/>
    <lineage>
        <taxon>unclassified sequences</taxon>
        <taxon>metagenomes</taxon>
        <taxon>ecological metagenomes</taxon>
    </lineage>
</organism>
<comment type="caution">
    <text evidence="4">The sequence shown here is derived from an EMBL/GenBank/DDBJ whole genome shotgun (WGS) entry which is preliminary data.</text>
</comment>
<dbReference type="InterPro" id="IPR014756">
    <property type="entry name" value="Ig_E-set"/>
</dbReference>
<gene>
    <name evidence="4" type="primary">nplT_1</name>
    <name evidence="4" type="ORF">GALL_56380</name>
</gene>
<dbReference type="Pfam" id="PF10438">
    <property type="entry name" value="Cyc-maltodext_C"/>
    <property type="match status" value="1"/>
</dbReference>
<dbReference type="SUPFAM" id="SSF51011">
    <property type="entry name" value="Glycosyl hydrolase domain"/>
    <property type="match status" value="1"/>
</dbReference>
<dbReference type="GO" id="GO:0005975">
    <property type="term" value="P:carbohydrate metabolic process"/>
    <property type="evidence" value="ECO:0007669"/>
    <property type="project" value="InterPro"/>
</dbReference>
<dbReference type="InterPro" id="IPR019492">
    <property type="entry name" value="Cyclo-malto-dextrinase_C"/>
</dbReference>
<dbReference type="PANTHER" id="PTHR10357">
    <property type="entry name" value="ALPHA-AMYLASE FAMILY MEMBER"/>
    <property type="match status" value="1"/>
</dbReference>
<dbReference type="InterPro" id="IPR013783">
    <property type="entry name" value="Ig-like_fold"/>
</dbReference>
<reference evidence="4" key="1">
    <citation type="submission" date="2016-10" db="EMBL/GenBank/DDBJ databases">
        <title>Sequence of Gallionella enrichment culture.</title>
        <authorList>
            <person name="Poehlein A."/>
            <person name="Muehling M."/>
            <person name="Daniel R."/>
        </authorList>
    </citation>
    <scope>NUCLEOTIDE SEQUENCE</scope>
</reference>
<dbReference type="CDD" id="cd11340">
    <property type="entry name" value="AmyAc_bac_CMD_like_3"/>
    <property type="match status" value="1"/>
</dbReference>
<evidence type="ECO:0000259" key="3">
    <source>
        <dbReference type="SMART" id="SM00642"/>
    </source>
</evidence>
<dbReference type="PANTHER" id="PTHR10357:SF210">
    <property type="entry name" value="MALTODEXTRIN GLUCOSIDASE"/>
    <property type="match status" value="1"/>
</dbReference>
<dbReference type="GO" id="GO:0031216">
    <property type="term" value="F:neopullulanase activity"/>
    <property type="evidence" value="ECO:0007669"/>
    <property type="project" value="UniProtKB-EC"/>
</dbReference>
<dbReference type="SMART" id="SM00642">
    <property type="entry name" value="Aamy"/>
    <property type="match status" value="1"/>
</dbReference>
<evidence type="ECO:0000256" key="2">
    <source>
        <dbReference type="ARBA" id="ARBA00023295"/>
    </source>
</evidence>
<dbReference type="Pfam" id="PF00128">
    <property type="entry name" value="Alpha-amylase"/>
    <property type="match status" value="1"/>
</dbReference>
<dbReference type="EC" id="3.2.1.135" evidence="4"/>
<evidence type="ECO:0000313" key="4">
    <source>
        <dbReference type="EMBL" id="OIR13253.1"/>
    </source>
</evidence>
<sequence length="616" mass="71218">MKYKFTVFVVAFFCITVNIYAQYATVYPTNWWVGMKHNKIQLLIKSDHEQFNKEQLRINYPGITVTKINQLDNSKYISADITIANTAKPGTVKIEFVSNKKTNAVEWQLKERRKGNGTQYAQGVNSTDLVYLIMPDRFSDGDTTNDHVAGMRDQSLNRNEIYDRHGGDMQGIINHLDYLQSLGVTALWMTPVIENDEPNRTEHGYSFTNHYKIDARLGGAETYKKLSDALHKHGMKLIQDAVYNHVGSENIFIKDPPTKDWFHQWPTYTGTNYKDQVIFDPYGSAKEKKIMTDGWFTPKMPDVNQSNPYFANYLIQHAIWSVEEFGVDGWRIDTYIYNDLNFMNRCNAALVEEYPKITMFGETWVHGTAAQAYFTANNLNIPFKSNLQGATDFQTLFYGIIPALTQDFGWTEGVNKLYTTLSNDFLYKNANNNVVFLDNHDLTRFYSEMKEDVNKLKMGIAWLLTTRGIPQIYYGTEVLMKGVKNPDGWVRLDFPGGWKGDKKNAFTQEGLSDEEKDMLQYTKTLANFRKHSSAITKGKLMQYIPDDGLYVYFRYDNNQTIMCVMNTSDKEKQIDFKKYEERTTNFSKAVDVINGTSYNNIFSIPAKRMWVLELKK</sequence>
<dbReference type="Gene3D" id="2.60.40.1180">
    <property type="entry name" value="Golgi alpha-mannosidase II"/>
    <property type="match status" value="1"/>
</dbReference>
<feature type="domain" description="Glycosyl hydrolase family 13 catalytic" evidence="3">
    <location>
        <begin position="132"/>
        <end position="529"/>
    </location>
</feature>
<dbReference type="Gene3D" id="2.60.40.10">
    <property type="entry name" value="Immunoglobulins"/>
    <property type="match status" value="1"/>
</dbReference>
<keyword evidence="1 4" id="KW-0378">Hydrolase</keyword>
<accession>A0A1J5TAE6</accession>
<dbReference type="InterPro" id="IPR006047">
    <property type="entry name" value="GH13_cat_dom"/>
</dbReference>
<dbReference type="InterPro" id="IPR013780">
    <property type="entry name" value="Glyco_hydro_b"/>
</dbReference>
<dbReference type="Gene3D" id="3.20.20.80">
    <property type="entry name" value="Glycosidases"/>
    <property type="match status" value="1"/>
</dbReference>
<dbReference type="Pfam" id="PF09087">
    <property type="entry name" value="Cyc-maltodext_N"/>
    <property type="match status" value="1"/>
</dbReference>
<name>A0A1J5TAE6_9ZZZZ</name>